<comment type="cofactor">
    <cofactor evidence="1 6">
        <name>FAD</name>
        <dbReference type="ChEBI" id="CHEBI:57692"/>
    </cofactor>
</comment>
<evidence type="ECO:0000313" key="11">
    <source>
        <dbReference type="Proteomes" id="UP000806528"/>
    </source>
</evidence>
<dbReference type="Pfam" id="PF01266">
    <property type="entry name" value="DAO"/>
    <property type="match status" value="1"/>
</dbReference>
<dbReference type="EMBL" id="JADBGI010000008">
    <property type="protein sequence ID" value="MBE2999176.1"/>
    <property type="molecule type" value="Genomic_DNA"/>
</dbReference>
<gene>
    <name evidence="10" type="primary">glpD</name>
    <name evidence="10" type="ORF">IDM40_10740</name>
</gene>
<evidence type="ECO:0000259" key="9">
    <source>
        <dbReference type="Pfam" id="PF16901"/>
    </source>
</evidence>
<evidence type="ECO:0000256" key="1">
    <source>
        <dbReference type="ARBA" id="ARBA00001974"/>
    </source>
</evidence>
<keyword evidence="4" id="KW-0274">FAD</keyword>
<dbReference type="PRINTS" id="PR01001">
    <property type="entry name" value="FADG3PDH"/>
</dbReference>
<dbReference type="Gene3D" id="1.10.8.870">
    <property type="entry name" value="Alpha-glycerophosphate oxidase, cap domain"/>
    <property type="match status" value="1"/>
</dbReference>
<dbReference type="RefSeq" id="WP_193121808.1">
    <property type="nucleotide sequence ID" value="NZ_JADBGI010000008.1"/>
</dbReference>
<dbReference type="PROSITE" id="PS00977">
    <property type="entry name" value="FAD_G3PDH_1"/>
    <property type="match status" value="1"/>
</dbReference>
<dbReference type="PANTHER" id="PTHR11985:SF31">
    <property type="entry name" value="GLYCEROL-3-PHOSPHATE DEHYDROGENASE 2"/>
    <property type="match status" value="1"/>
</dbReference>
<organism evidence="10 11">
    <name type="scientific">Nocardiopsis coralli</name>
    <dbReference type="NCBI Taxonomy" id="2772213"/>
    <lineage>
        <taxon>Bacteria</taxon>
        <taxon>Bacillati</taxon>
        <taxon>Actinomycetota</taxon>
        <taxon>Actinomycetes</taxon>
        <taxon>Streptosporangiales</taxon>
        <taxon>Nocardiopsidaceae</taxon>
        <taxon>Nocardiopsis</taxon>
    </lineage>
</organism>
<name>A0ABR9P5T9_9ACTN</name>
<keyword evidence="11" id="KW-1185">Reference proteome</keyword>
<protein>
    <recommendedName>
        <fullName evidence="6">Glycerol-3-phosphate dehydrogenase</fullName>
        <ecNumber evidence="6">1.1.5.3</ecNumber>
    </recommendedName>
</protein>
<evidence type="ECO:0000313" key="10">
    <source>
        <dbReference type="EMBL" id="MBE2999176.1"/>
    </source>
</evidence>
<dbReference type="NCBIfam" id="NF008899">
    <property type="entry name" value="PRK12266.1"/>
    <property type="match status" value="1"/>
</dbReference>
<dbReference type="EC" id="1.1.5.3" evidence="6"/>
<dbReference type="InterPro" id="IPR036188">
    <property type="entry name" value="FAD/NAD-bd_sf"/>
</dbReference>
<dbReference type="PROSITE" id="PS00978">
    <property type="entry name" value="FAD_G3PDH_2"/>
    <property type="match status" value="1"/>
</dbReference>
<evidence type="ECO:0000256" key="4">
    <source>
        <dbReference type="ARBA" id="ARBA00022827"/>
    </source>
</evidence>
<dbReference type="SUPFAM" id="SSF51905">
    <property type="entry name" value="FAD/NAD(P)-binding domain"/>
    <property type="match status" value="1"/>
</dbReference>
<evidence type="ECO:0000256" key="6">
    <source>
        <dbReference type="RuleBase" id="RU361217"/>
    </source>
</evidence>
<feature type="domain" description="FAD dependent oxidoreductase" evidence="8">
    <location>
        <begin position="24"/>
        <end position="381"/>
    </location>
</feature>
<dbReference type="Proteomes" id="UP000806528">
    <property type="component" value="Unassembled WGS sequence"/>
</dbReference>
<evidence type="ECO:0000259" key="8">
    <source>
        <dbReference type="Pfam" id="PF01266"/>
    </source>
</evidence>
<dbReference type="Pfam" id="PF16901">
    <property type="entry name" value="DAO_C"/>
    <property type="match status" value="1"/>
</dbReference>
<proteinExistence type="inferred from homology"/>
<dbReference type="Gene3D" id="3.50.50.60">
    <property type="entry name" value="FAD/NAD(P)-binding domain"/>
    <property type="match status" value="1"/>
</dbReference>
<accession>A0ABR9P5T9</accession>
<comment type="caution">
    <text evidence="10">The sequence shown here is derived from an EMBL/GenBank/DDBJ whole genome shotgun (WGS) entry which is preliminary data.</text>
</comment>
<dbReference type="PANTHER" id="PTHR11985">
    <property type="entry name" value="GLYCEROL-3-PHOSPHATE DEHYDROGENASE"/>
    <property type="match status" value="1"/>
</dbReference>
<dbReference type="InterPro" id="IPR006076">
    <property type="entry name" value="FAD-dep_OxRdtase"/>
</dbReference>
<keyword evidence="3 6" id="KW-0285">Flavoprotein</keyword>
<dbReference type="InterPro" id="IPR000447">
    <property type="entry name" value="G3P_DH_FAD-dep"/>
</dbReference>
<dbReference type="GO" id="GO:0004368">
    <property type="term" value="F:glycerol-3-phosphate dehydrogenase (quinone) activity"/>
    <property type="evidence" value="ECO:0007669"/>
    <property type="project" value="UniProtKB-EC"/>
</dbReference>
<evidence type="ECO:0000256" key="5">
    <source>
        <dbReference type="ARBA" id="ARBA00023002"/>
    </source>
</evidence>
<feature type="domain" description="Alpha-glycerophosphate oxidase C-terminal" evidence="9">
    <location>
        <begin position="403"/>
        <end position="527"/>
    </location>
</feature>
<evidence type="ECO:0000256" key="7">
    <source>
        <dbReference type="SAM" id="MobiDB-lite"/>
    </source>
</evidence>
<evidence type="ECO:0000256" key="2">
    <source>
        <dbReference type="ARBA" id="ARBA00007330"/>
    </source>
</evidence>
<dbReference type="InterPro" id="IPR038299">
    <property type="entry name" value="DAO_C_sf"/>
</dbReference>
<dbReference type="SUPFAM" id="SSF54373">
    <property type="entry name" value="FAD-linked reductases, C-terminal domain"/>
    <property type="match status" value="1"/>
</dbReference>
<evidence type="ECO:0000256" key="3">
    <source>
        <dbReference type="ARBA" id="ARBA00022630"/>
    </source>
</evidence>
<dbReference type="InterPro" id="IPR031656">
    <property type="entry name" value="DAO_C"/>
</dbReference>
<keyword evidence="5 6" id="KW-0560">Oxidoreductase</keyword>
<comment type="catalytic activity">
    <reaction evidence="6">
        <text>a quinone + sn-glycerol 3-phosphate = dihydroxyacetone phosphate + a quinol</text>
        <dbReference type="Rhea" id="RHEA:18977"/>
        <dbReference type="ChEBI" id="CHEBI:24646"/>
        <dbReference type="ChEBI" id="CHEBI:57597"/>
        <dbReference type="ChEBI" id="CHEBI:57642"/>
        <dbReference type="ChEBI" id="CHEBI:132124"/>
        <dbReference type="EC" id="1.1.5.3"/>
    </reaction>
</comment>
<comment type="similarity">
    <text evidence="2 6">Belongs to the FAD-dependent glycerol-3-phosphate dehydrogenase family.</text>
</comment>
<dbReference type="Gene3D" id="3.30.9.10">
    <property type="entry name" value="D-Amino Acid Oxidase, subunit A, domain 2"/>
    <property type="match status" value="1"/>
</dbReference>
<feature type="region of interest" description="Disordered" evidence="7">
    <location>
        <begin position="542"/>
        <end position="573"/>
    </location>
</feature>
<reference evidence="10 11" key="1">
    <citation type="submission" date="2020-09" db="EMBL/GenBank/DDBJ databases">
        <title>Diversity and distribution of actinomycetes associated with coral in the coast of Hainan.</title>
        <authorList>
            <person name="Li F."/>
        </authorList>
    </citation>
    <scope>NUCLEOTIDE SEQUENCE [LARGE SCALE GENOMIC DNA]</scope>
    <source>
        <strain evidence="10 11">HNM0947</strain>
    </source>
</reference>
<sequence length="573" mass="62770">MATTWLGPKGRDAALASMSDEELDVLVVGGGIVGAGIALDAVSRGLSVGLIEARDFASGTSSRSSKLIHGGLRYLEQFDFELVQEALQERGLLLTTIAPHLVRPVPFLFPFSHHWERFYIGAGVTLYDTLAHTSRNNRGLPSHRHLSRSGALRVFPALKRDSVAGAVQYWDAQVDDARFVSTVLRTAAGLGAHIASRVQAVGFLREGEHVVGATVEDLEKGEEKQIRARQVVNAAGVWTDEIQEMVGGRGQIHVSASKGIHLVVPRDRIQASSGMILRTEKSVLFVIPWGRHWIIGTTDTAWDLDKAHPAASRADIDYVLDHLNKVLRTPLTRDDVEGVYAGLRPLLSGESDETSKLSREHTVAHPVPGLVLIAGGKYTTYRVMAKDAVDAVAHGLGGALPPSVTDRLPLVGASGYQALVNQRHQLARDSGLHVSRVTHLLRRFGTATRDLLQMVRERPDLGRPLEAAEDYLRAEIVYAVEAEGARHLDDVLTRRTRITFETWDRGIAAAEEAARLMAEPLGWSDEQVEREVEYYRKGIEAERAAQEQDTDQEADAVQHGAPEIVPEAEVRRG</sequence>